<organism evidence="2 3">
    <name type="scientific">Daphnia magna</name>
    <dbReference type="NCBI Taxonomy" id="35525"/>
    <lineage>
        <taxon>Eukaryota</taxon>
        <taxon>Metazoa</taxon>
        <taxon>Ecdysozoa</taxon>
        <taxon>Arthropoda</taxon>
        <taxon>Crustacea</taxon>
        <taxon>Branchiopoda</taxon>
        <taxon>Diplostraca</taxon>
        <taxon>Cladocera</taxon>
        <taxon>Anomopoda</taxon>
        <taxon>Daphniidae</taxon>
        <taxon>Daphnia</taxon>
    </lineage>
</organism>
<keyword evidence="3" id="KW-1185">Reference proteome</keyword>
<dbReference type="EMBL" id="JAOYFB010000002">
    <property type="protein sequence ID" value="KAK4006179.1"/>
    <property type="molecule type" value="Genomic_DNA"/>
</dbReference>
<feature type="region of interest" description="Disordered" evidence="1">
    <location>
        <begin position="80"/>
        <end position="109"/>
    </location>
</feature>
<evidence type="ECO:0000313" key="3">
    <source>
        <dbReference type="Proteomes" id="UP001234178"/>
    </source>
</evidence>
<sequence length="109" mass="11710">MKISLLSSPFFYPELDIPFSGSALNRSSPFSGSAFNASPHSTDAHASARHESKITFELYGADTLSKPARRVVERLEGMRAPLGEGPVEGGLPGTREVRRGDGHIGQGWV</sequence>
<evidence type="ECO:0000313" key="2">
    <source>
        <dbReference type="EMBL" id="KAK4006179.1"/>
    </source>
</evidence>
<reference evidence="2 3" key="1">
    <citation type="journal article" date="2023" name="Nucleic Acids Res.">
        <title>The hologenome of Daphnia magna reveals possible DNA methylation and microbiome-mediated evolution of the host genome.</title>
        <authorList>
            <person name="Chaturvedi A."/>
            <person name="Li X."/>
            <person name="Dhandapani V."/>
            <person name="Marshall H."/>
            <person name="Kissane S."/>
            <person name="Cuenca-Cambronero M."/>
            <person name="Asole G."/>
            <person name="Calvet F."/>
            <person name="Ruiz-Romero M."/>
            <person name="Marangio P."/>
            <person name="Guigo R."/>
            <person name="Rago D."/>
            <person name="Mirbahai L."/>
            <person name="Eastwood N."/>
            <person name="Colbourne J.K."/>
            <person name="Zhou J."/>
            <person name="Mallon E."/>
            <person name="Orsini L."/>
        </authorList>
    </citation>
    <scope>NUCLEOTIDE SEQUENCE [LARGE SCALE GENOMIC DNA]</scope>
    <source>
        <strain evidence="2">LRV0_1</strain>
    </source>
</reference>
<dbReference type="Proteomes" id="UP001234178">
    <property type="component" value="Unassembled WGS sequence"/>
</dbReference>
<comment type="caution">
    <text evidence="2">The sequence shown here is derived from an EMBL/GenBank/DDBJ whole genome shotgun (WGS) entry which is preliminary data.</text>
</comment>
<accession>A0ABQ9YZW1</accession>
<proteinExistence type="predicted"/>
<name>A0ABQ9YZW1_9CRUS</name>
<protein>
    <submittedName>
        <fullName evidence="2">Uncharacterized protein</fullName>
    </submittedName>
</protein>
<gene>
    <name evidence="2" type="ORF">OUZ56_011334</name>
</gene>
<evidence type="ECO:0000256" key="1">
    <source>
        <dbReference type="SAM" id="MobiDB-lite"/>
    </source>
</evidence>